<dbReference type="SUPFAM" id="SSF63380">
    <property type="entry name" value="Riboflavin synthase domain-like"/>
    <property type="match status" value="1"/>
</dbReference>
<dbReference type="Gene3D" id="2.40.30.10">
    <property type="entry name" value="Translation factors"/>
    <property type="match status" value="1"/>
</dbReference>
<proteinExistence type="predicted"/>
<dbReference type="Proteomes" id="UP000587211">
    <property type="component" value="Unassembled WGS sequence"/>
</dbReference>
<reference evidence="3 4" key="1">
    <citation type="submission" date="2020-07" db="EMBL/GenBank/DDBJ databases">
        <title>Sequencing the genomes of 1000 actinobacteria strains.</title>
        <authorList>
            <person name="Klenk H.-P."/>
        </authorList>
    </citation>
    <scope>NUCLEOTIDE SEQUENCE [LARGE SCALE GENOMIC DNA]</scope>
    <source>
        <strain evidence="3 4">DSM 19087</strain>
    </source>
</reference>
<dbReference type="InterPro" id="IPR039261">
    <property type="entry name" value="FNR_nucleotide-bd"/>
</dbReference>
<evidence type="ECO:0000313" key="4">
    <source>
        <dbReference type="Proteomes" id="UP000587211"/>
    </source>
</evidence>
<dbReference type="Gene3D" id="3.40.50.80">
    <property type="entry name" value="Nucleotide-binding domain of ferredoxin-NADP reductase (FNR) module"/>
    <property type="match status" value="1"/>
</dbReference>
<evidence type="ECO:0000313" key="5">
    <source>
        <dbReference type="Proteomes" id="UP000659061"/>
    </source>
</evidence>
<dbReference type="InterPro" id="IPR039374">
    <property type="entry name" value="SIP_fam"/>
</dbReference>
<name>A0A8I0FSF5_9ACTN</name>
<dbReference type="InterPro" id="IPR017927">
    <property type="entry name" value="FAD-bd_FR_type"/>
</dbReference>
<dbReference type="EMBL" id="JACBZN010000001">
    <property type="protein sequence ID" value="NYI37280.1"/>
    <property type="molecule type" value="Genomic_DNA"/>
</dbReference>
<dbReference type="GO" id="GO:0016491">
    <property type="term" value="F:oxidoreductase activity"/>
    <property type="evidence" value="ECO:0007669"/>
    <property type="project" value="InterPro"/>
</dbReference>
<dbReference type="Pfam" id="PF08021">
    <property type="entry name" value="FAD_binding_9"/>
    <property type="match status" value="1"/>
</dbReference>
<dbReference type="PANTHER" id="PTHR30157:SF0">
    <property type="entry name" value="NADPH-DEPENDENT FERRIC-CHELATE REDUCTASE"/>
    <property type="match status" value="1"/>
</dbReference>
<accession>A0A8I0FSF5</accession>
<dbReference type="InterPro" id="IPR007037">
    <property type="entry name" value="SIP_rossman_dom"/>
</dbReference>
<comment type="caution">
    <text evidence="2">The sequence shown here is derived from an EMBL/GenBank/DDBJ whole genome shotgun (WGS) entry which is preliminary data.</text>
</comment>
<dbReference type="AlphaFoldDB" id="A0A8I0FSF5"/>
<dbReference type="RefSeq" id="WP_179423629.1">
    <property type="nucleotide sequence ID" value="NZ_BAAAMP010000002.1"/>
</dbReference>
<evidence type="ECO:0000259" key="1">
    <source>
        <dbReference type="PROSITE" id="PS51384"/>
    </source>
</evidence>
<feature type="domain" description="FAD-binding FR-type" evidence="1">
    <location>
        <begin position="4"/>
        <end position="111"/>
    </location>
</feature>
<dbReference type="PROSITE" id="PS51384">
    <property type="entry name" value="FAD_FR"/>
    <property type="match status" value="1"/>
</dbReference>
<reference evidence="2" key="2">
    <citation type="submission" date="2020-09" db="EMBL/GenBank/DDBJ databases">
        <title>Novel species in genus Aeromicrobium.</title>
        <authorList>
            <person name="Zhang G."/>
        </authorList>
    </citation>
    <scope>NUCLEOTIDE SEQUENCE</scope>
    <source>
        <strain evidence="2">SSW1-57</strain>
    </source>
</reference>
<dbReference type="EMBL" id="JACWMT010000001">
    <property type="protein sequence ID" value="MBD1268814.1"/>
    <property type="molecule type" value="Genomic_DNA"/>
</dbReference>
<protein>
    <submittedName>
        <fullName evidence="3">NADPH-dependent ferric siderophore reductase</fullName>
    </submittedName>
    <submittedName>
        <fullName evidence="2">Siderophore-interacting protein</fullName>
    </submittedName>
</protein>
<evidence type="ECO:0000313" key="2">
    <source>
        <dbReference type="EMBL" id="MBD1268814.1"/>
    </source>
</evidence>
<dbReference type="Proteomes" id="UP000659061">
    <property type="component" value="Unassembled WGS sequence"/>
</dbReference>
<gene>
    <name evidence="3" type="ORF">BJ975_000655</name>
    <name evidence="2" type="ORF">IDH50_01060</name>
</gene>
<keyword evidence="4" id="KW-1185">Reference proteome</keyword>
<organism evidence="2 5">
    <name type="scientific">Aeromicrobium tamlense</name>
    <dbReference type="NCBI Taxonomy" id="375541"/>
    <lineage>
        <taxon>Bacteria</taxon>
        <taxon>Bacillati</taxon>
        <taxon>Actinomycetota</taxon>
        <taxon>Actinomycetes</taxon>
        <taxon>Propionibacteriales</taxon>
        <taxon>Nocardioidaceae</taxon>
        <taxon>Aeromicrobium</taxon>
    </lineage>
</organism>
<dbReference type="Pfam" id="PF04954">
    <property type="entry name" value="SIP"/>
    <property type="match status" value="1"/>
</dbReference>
<dbReference type="InterPro" id="IPR017938">
    <property type="entry name" value="Riboflavin_synthase-like_b-brl"/>
</dbReference>
<dbReference type="InterPro" id="IPR013113">
    <property type="entry name" value="SIP_FAD-bd"/>
</dbReference>
<dbReference type="CDD" id="cd06193">
    <property type="entry name" value="siderophore_interacting"/>
    <property type="match status" value="1"/>
</dbReference>
<sequence length="254" mass="27904">MAQKTEVELTVQRTEDLAPRLRRVVLGGAAFEEYLAHHLDSTDTYVKLAFADGDDTVLRTYTVRWVDPEARELAIDFVTHGTEGLAGPWALSAQPGDTLRFRGPGGAYRPRPDADHHLFVGDESALPAIAASLAALEPGARATAFVEIDGPGHEVDLPSSGEVDVRWLHRDGATPGSTTLLDDAVRAWPWPEGRVQAFVHGESALLKSVRPYLLDGRVERADISVSAYWRRGETEEGFRAWKREQQDAVMRPGA</sequence>
<dbReference type="PANTHER" id="PTHR30157">
    <property type="entry name" value="FERRIC REDUCTASE, NADPH-DEPENDENT"/>
    <property type="match status" value="1"/>
</dbReference>
<evidence type="ECO:0000313" key="3">
    <source>
        <dbReference type="EMBL" id="NYI37280.1"/>
    </source>
</evidence>